<comment type="similarity">
    <text evidence="3">Belongs to the etk/wzc family.</text>
</comment>
<keyword evidence="11" id="KW-0067">ATP-binding</keyword>
<dbReference type="EC" id="2.7.10.2" evidence="4"/>
<dbReference type="InterPro" id="IPR005702">
    <property type="entry name" value="Wzc-like_C"/>
</dbReference>
<dbReference type="Pfam" id="PF02706">
    <property type="entry name" value="Wzz"/>
    <property type="match status" value="1"/>
</dbReference>
<keyword evidence="5" id="KW-1003">Cell membrane</keyword>
<dbReference type="PANTHER" id="PTHR32309">
    <property type="entry name" value="TYROSINE-PROTEIN KINASE"/>
    <property type="match status" value="1"/>
</dbReference>
<dbReference type="InterPro" id="IPR027417">
    <property type="entry name" value="P-loop_NTPase"/>
</dbReference>
<dbReference type="NCBIfam" id="TIGR01007">
    <property type="entry name" value="eps_fam"/>
    <property type="match status" value="1"/>
</dbReference>
<dbReference type="AlphaFoldDB" id="A0A5M6IWT8"/>
<keyword evidence="20" id="KW-1185">Reference proteome</keyword>
<evidence type="ECO:0000313" key="19">
    <source>
        <dbReference type="EMBL" id="KAA5611928.1"/>
    </source>
</evidence>
<keyword evidence="7 19" id="KW-0808">Transferase</keyword>
<name>A0A5M6IWT8_9PROT</name>
<feature type="domain" description="Polysaccharide chain length determinant N-terminal" evidence="17">
    <location>
        <begin position="25"/>
        <end position="111"/>
    </location>
</feature>
<dbReference type="RefSeq" id="WP_150040938.1">
    <property type="nucleotide sequence ID" value="NZ_OW485601.1"/>
</dbReference>
<reference evidence="19 20" key="1">
    <citation type="submission" date="2019-09" db="EMBL/GenBank/DDBJ databases">
        <title>Genome sequence of Rhodovastum atsumiense, a diverse member of the Acetobacteraceae family of non-sulfur purple photosynthetic bacteria.</title>
        <authorList>
            <person name="Meyer T."/>
            <person name="Kyndt J."/>
        </authorList>
    </citation>
    <scope>NUCLEOTIDE SEQUENCE [LARGE SCALE GENOMIC DNA]</scope>
    <source>
        <strain evidence="19 20">DSM 21279</strain>
    </source>
</reference>
<evidence type="ECO:0000256" key="11">
    <source>
        <dbReference type="ARBA" id="ARBA00022840"/>
    </source>
</evidence>
<accession>A0A5M6IWT8</accession>
<keyword evidence="12 16" id="KW-1133">Transmembrane helix</keyword>
<keyword evidence="10 19" id="KW-0418">Kinase</keyword>
<evidence type="ECO:0000256" key="8">
    <source>
        <dbReference type="ARBA" id="ARBA00022692"/>
    </source>
</evidence>
<proteinExistence type="inferred from homology"/>
<evidence type="ECO:0000313" key="20">
    <source>
        <dbReference type="Proteomes" id="UP000325255"/>
    </source>
</evidence>
<evidence type="ECO:0000256" key="9">
    <source>
        <dbReference type="ARBA" id="ARBA00022741"/>
    </source>
</evidence>
<evidence type="ECO:0000256" key="4">
    <source>
        <dbReference type="ARBA" id="ARBA00011903"/>
    </source>
</evidence>
<evidence type="ECO:0000256" key="10">
    <source>
        <dbReference type="ARBA" id="ARBA00022777"/>
    </source>
</evidence>
<evidence type="ECO:0000256" key="5">
    <source>
        <dbReference type="ARBA" id="ARBA00022475"/>
    </source>
</evidence>
<dbReference type="GO" id="GO:0005524">
    <property type="term" value="F:ATP binding"/>
    <property type="evidence" value="ECO:0007669"/>
    <property type="project" value="UniProtKB-KW"/>
</dbReference>
<dbReference type="InterPro" id="IPR050445">
    <property type="entry name" value="Bact_polysacc_biosynth/exp"/>
</dbReference>
<keyword evidence="9" id="KW-0547">Nucleotide-binding</keyword>
<dbReference type="Gene3D" id="3.40.50.300">
    <property type="entry name" value="P-loop containing nucleotide triphosphate hydrolases"/>
    <property type="match status" value="1"/>
</dbReference>
<gene>
    <name evidence="19" type="ORF">F1189_11735</name>
</gene>
<evidence type="ECO:0000256" key="14">
    <source>
        <dbReference type="ARBA" id="ARBA00023137"/>
    </source>
</evidence>
<feature type="domain" description="AAA" evidence="18">
    <location>
        <begin position="551"/>
        <end position="665"/>
    </location>
</feature>
<keyword evidence="14" id="KW-0829">Tyrosine-protein kinase</keyword>
<evidence type="ECO:0000256" key="3">
    <source>
        <dbReference type="ARBA" id="ARBA00008883"/>
    </source>
</evidence>
<evidence type="ECO:0000256" key="16">
    <source>
        <dbReference type="SAM" id="Phobius"/>
    </source>
</evidence>
<dbReference type="InterPro" id="IPR003856">
    <property type="entry name" value="LPS_length_determ_N"/>
</dbReference>
<dbReference type="EMBL" id="VWPK01000016">
    <property type="protein sequence ID" value="KAA5611928.1"/>
    <property type="molecule type" value="Genomic_DNA"/>
</dbReference>
<evidence type="ECO:0000259" key="17">
    <source>
        <dbReference type="Pfam" id="PF02706"/>
    </source>
</evidence>
<keyword evidence="13 16" id="KW-0472">Membrane</keyword>
<dbReference type="Proteomes" id="UP000325255">
    <property type="component" value="Unassembled WGS sequence"/>
</dbReference>
<evidence type="ECO:0000256" key="1">
    <source>
        <dbReference type="ARBA" id="ARBA00004429"/>
    </source>
</evidence>
<dbReference type="SUPFAM" id="SSF52540">
    <property type="entry name" value="P-loop containing nucleoside triphosphate hydrolases"/>
    <property type="match status" value="1"/>
</dbReference>
<protein>
    <recommendedName>
        <fullName evidence="4">non-specific protein-tyrosine kinase</fullName>
        <ecNumber evidence="4">2.7.10.2</ecNumber>
    </recommendedName>
</protein>
<dbReference type="PANTHER" id="PTHR32309:SF13">
    <property type="entry name" value="FERRIC ENTEROBACTIN TRANSPORT PROTEIN FEPE"/>
    <property type="match status" value="1"/>
</dbReference>
<dbReference type="Pfam" id="PF13614">
    <property type="entry name" value="AAA_31"/>
    <property type="match status" value="1"/>
</dbReference>
<evidence type="ECO:0000256" key="15">
    <source>
        <dbReference type="ARBA" id="ARBA00051245"/>
    </source>
</evidence>
<comment type="caution">
    <text evidence="19">The sequence shown here is derived from an EMBL/GenBank/DDBJ whole genome shotgun (WGS) entry which is preliminary data.</text>
</comment>
<evidence type="ECO:0000256" key="6">
    <source>
        <dbReference type="ARBA" id="ARBA00022519"/>
    </source>
</evidence>
<keyword evidence="6" id="KW-0997">Cell inner membrane</keyword>
<dbReference type="CDD" id="cd05387">
    <property type="entry name" value="BY-kinase"/>
    <property type="match status" value="1"/>
</dbReference>
<evidence type="ECO:0000259" key="18">
    <source>
        <dbReference type="Pfam" id="PF13614"/>
    </source>
</evidence>
<dbReference type="OrthoDB" id="230260at2"/>
<feature type="transmembrane region" description="Helical" evidence="16">
    <location>
        <begin position="36"/>
        <end position="55"/>
    </location>
</feature>
<comment type="catalytic activity">
    <reaction evidence="15">
        <text>L-tyrosyl-[protein] + ATP = O-phospho-L-tyrosyl-[protein] + ADP + H(+)</text>
        <dbReference type="Rhea" id="RHEA:10596"/>
        <dbReference type="Rhea" id="RHEA-COMP:10136"/>
        <dbReference type="Rhea" id="RHEA-COMP:20101"/>
        <dbReference type="ChEBI" id="CHEBI:15378"/>
        <dbReference type="ChEBI" id="CHEBI:30616"/>
        <dbReference type="ChEBI" id="CHEBI:46858"/>
        <dbReference type="ChEBI" id="CHEBI:61978"/>
        <dbReference type="ChEBI" id="CHEBI:456216"/>
        <dbReference type="EC" id="2.7.10.2"/>
    </reaction>
</comment>
<dbReference type="GO" id="GO:0005886">
    <property type="term" value="C:plasma membrane"/>
    <property type="evidence" value="ECO:0007669"/>
    <property type="project" value="UniProtKB-SubCell"/>
</dbReference>
<evidence type="ECO:0000256" key="2">
    <source>
        <dbReference type="ARBA" id="ARBA00007316"/>
    </source>
</evidence>
<evidence type="ECO:0000256" key="7">
    <source>
        <dbReference type="ARBA" id="ARBA00022679"/>
    </source>
</evidence>
<comment type="similarity">
    <text evidence="2">Belongs to the CpsD/CapB family.</text>
</comment>
<organism evidence="19 20">
    <name type="scientific">Rhodovastum atsumiense</name>
    <dbReference type="NCBI Taxonomy" id="504468"/>
    <lineage>
        <taxon>Bacteria</taxon>
        <taxon>Pseudomonadati</taxon>
        <taxon>Pseudomonadota</taxon>
        <taxon>Alphaproteobacteria</taxon>
        <taxon>Acetobacterales</taxon>
        <taxon>Acetobacteraceae</taxon>
        <taxon>Rhodovastum</taxon>
    </lineage>
</organism>
<dbReference type="InterPro" id="IPR025669">
    <property type="entry name" value="AAA_dom"/>
</dbReference>
<evidence type="ECO:0000256" key="12">
    <source>
        <dbReference type="ARBA" id="ARBA00022989"/>
    </source>
</evidence>
<comment type="subcellular location">
    <subcellularLocation>
        <location evidence="1">Cell inner membrane</location>
        <topology evidence="1">Multi-pass membrane protein</topology>
    </subcellularLocation>
</comment>
<evidence type="ECO:0000256" key="13">
    <source>
        <dbReference type="ARBA" id="ARBA00023136"/>
    </source>
</evidence>
<sequence>MTANPALTGPAPDPVHTLEPIGVPLRRLGTILRRRFLLVLLVMTLGLGGMGLYLAKAPRTYRAEAAVLVEPRQTQVSDLQAIAADPGNANLIRTQIDLLRSPALARRVVERLALVDHPAFAPHDGVVTRVLHMAGTLLGVPLLDSRPLTPQERIDNATTALLAMVGQQNEPRSNVITIWAETVSPDLSADIANQFAQQYLEFKRYQKFAAVERAHTWFSERLGELGAKTRAAEQAVENYRLQNGLAEVLNTRNAPTSPTINRQQLDEAARQLVIVSGEKARKEAQLSQARSALRAQRGYDALPEVLNSPLVQRLREQEANLARRDAELSVSLGERAPELMALRSQRRGLQQKLQEEMTNATSGLANEVAAAAVQESALRARLESLRSAVTTENKAEVRLQSLISEANTNRAIYESFLTRATQLANVAGIQEPDAELVSAATIPSEPYSPRAGRLLAVSFGFSLVLGIGLACMFDRMGEGVSTPEALEAELGLASLGLVPSVGAKARGDAPYGRGAADFAAALSRLRGTLQVIDAQARPRVVMITSALPQEGKTVLATSLARNAAQAGWRVCVIDCDLRNPSVAAAFGIDPEPGLAQVLGTNSLSDGNPVVRRMTKGLDVIPTGVPEHDPQELLTSRRLAGILDMARTRYDLVIVDAPPVLAAADAQLLARIVDATLFVVRWERTPRAAARDALRLLRGADIRLLGTVLTQVHLSRFTRLSTGGLAHMYRYYPGYYRPARMPRA</sequence>
<dbReference type="GO" id="GO:0004715">
    <property type="term" value="F:non-membrane spanning protein tyrosine kinase activity"/>
    <property type="evidence" value="ECO:0007669"/>
    <property type="project" value="UniProtKB-EC"/>
</dbReference>
<keyword evidence="8 16" id="KW-0812">Transmembrane</keyword>